<evidence type="ECO:0000313" key="6">
    <source>
        <dbReference type="EMBL" id="ROP26701.1"/>
    </source>
</evidence>
<evidence type="ECO:0000256" key="4">
    <source>
        <dbReference type="ARBA" id="ARBA00022840"/>
    </source>
</evidence>
<dbReference type="GO" id="GO:0140359">
    <property type="term" value="F:ABC-type transporter activity"/>
    <property type="evidence" value="ECO:0007669"/>
    <property type="project" value="InterPro"/>
</dbReference>
<dbReference type="InterPro" id="IPR027417">
    <property type="entry name" value="P-loop_NTPase"/>
</dbReference>
<dbReference type="InterPro" id="IPR003593">
    <property type="entry name" value="AAA+_ATPase"/>
</dbReference>
<name>A0A3N1G915_9ACTN</name>
<comment type="similarity">
    <text evidence="1">Belongs to the ABC transporter superfamily.</text>
</comment>
<dbReference type="PANTHER" id="PTHR46743:SF2">
    <property type="entry name" value="TEICHOIC ACIDS EXPORT ATP-BINDING PROTEIN TAGH"/>
    <property type="match status" value="1"/>
</dbReference>
<feature type="domain" description="ABC transporter" evidence="5">
    <location>
        <begin position="40"/>
        <end position="253"/>
    </location>
</feature>
<organism evidence="6 7">
    <name type="scientific">Pseudokineococcus lusitanus</name>
    <dbReference type="NCBI Taxonomy" id="763993"/>
    <lineage>
        <taxon>Bacteria</taxon>
        <taxon>Bacillati</taxon>
        <taxon>Actinomycetota</taxon>
        <taxon>Actinomycetes</taxon>
        <taxon>Kineosporiales</taxon>
        <taxon>Kineosporiaceae</taxon>
        <taxon>Pseudokineococcus</taxon>
    </lineage>
</organism>
<dbReference type="Pfam" id="PF00005">
    <property type="entry name" value="ABC_tran"/>
    <property type="match status" value="1"/>
</dbReference>
<comment type="caution">
    <text evidence="6">The sequence shown here is derived from an EMBL/GenBank/DDBJ whole genome shotgun (WGS) entry which is preliminary data.</text>
</comment>
<dbReference type="AlphaFoldDB" id="A0A3N1G915"/>
<evidence type="ECO:0000256" key="1">
    <source>
        <dbReference type="ARBA" id="ARBA00005417"/>
    </source>
</evidence>
<accession>A0A3N1G915</accession>
<gene>
    <name evidence="6" type="ORF">EDC03_3171</name>
</gene>
<dbReference type="Proteomes" id="UP000276232">
    <property type="component" value="Unassembled WGS sequence"/>
</dbReference>
<dbReference type="InParanoid" id="A0A3N1G915"/>
<keyword evidence="3" id="KW-0547">Nucleotide-binding</keyword>
<evidence type="ECO:0000256" key="2">
    <source>
        <dbReference type="ARBA" id="ARBA00022448"/>
    </source>
</evidence>
<dbReference type="GO" id="GO:0016020">
    <property type="term" value="C:membrane"/>
    <property type="evidence" value="ECO:0007669"/>
    <property type="project" value="InterPro"/>
</dbReference>
<dbReference type="PROSITE" id="PS50893">
    <property type="entry name" value="ABC_TRANSPORTER_2"/>
    <property type="match status" value="1"/>
</dbReference>
<dbReference type="GO" id="GO:0016887">
    <property type="term" value="F:ATP hydrolysis activity"/>
    <property type="evidence" value="ECO:0007669"/>
    <property type="project" value="InterPro"/>
</dbReference>
<dbReference type="OrthoDB" id="9778870at2"/>
<keyword evidence="7" id="KW-1185">Reference proteome</keyword>
<dbReference type="Gene3D" id="3.40.50.300">
    <property type="entry name" value="P-loop containing nucleotide triphosphate hydrolases"/>
    <property type="match status" value="1"/>
</dbReference>
<sequence length="254" mass="27035">MSEPQTSPAGARPTVVVDDVSVDYTVYAAGKRATSERKLLRRAPSLRQARTVHALKGVSFTAHEGESIGVIGHNGSGKSTLLRAIAGLTTPTRGTVYADGRPALLGVNAALINELSGERNVILGGLALGMTPEEIRGRYQEIVDFSGIGEAVDLPMKTYSAGMGARLRFAIAASATHRVLLVDEALAVGDAAFRRRSEERIRELRAEAGTVFLVSHSMGTVKETCTRGIWIDHGELRADGPVLDVVKAYEASVK</sequence>
<dbReference type="InterPro" id="IPR015860">
    <property type="entry name" value="ABC_transpr_TagH-like"/>
</dbReference>
<dbReference type="EMBL" id="RJKN01000010">
    <property type="protein sequence ID" value="ROP26701.1"/>
    <property type="molecule type" value="Genomic_DNA"/>
</dbReference>
<dbReference type="InterPro" id="IPR003439">
    <property type="entry name" value="ABC_transporter-like_ATP-bd"/>
</dbReference>
<evidence type="ECO:0000256" key="3">
    <source>
        <dbReference type="ARBA" id="ARBA00022741"/>
    </source>
</evidence>
<keyword evidence="4 6" id="KW-0067">ATP-binding</keyword>
<evidence type="ECO:0000313" key="7">
    <source>
        <dbReference type="Proteomes" id="UP000276232"/>
    </source>
</evidence>
<dbReference type="CDD" id="cd03220">
    <property type="entry name" value="ABC_KpsT_Wzt"/>
    <property type="match status" value="1"/>
</dbReference>
<dbReference type="InterPro" id="IPR050683">
    <property type="entry name" value="Bact_Polysacc_Export_ATP-bd"/>
</dbReference>
<evidence type="ECO:0000259" key="5">
    <source>
        <dbReference type="PROSITE" id="PS50893"/>
    </source>
</evidence>
<dbReference type="PANTHER" id="PTHR46743">
    <property type="entry name" value="TEICHOIC ACIDS EXPORT ATP-BINDING PROTEIN TAGH"/>
    <property type="match status" value="1"/>
</dbReference>
<proteinExistence type="inferred from homology"/>
<protein>
    <submittedName>
        <fullName evidence="6">Teichoic acid transport system ATP-binding protein</fullName>
    </submittedName>
</protein>
<dbReference type="SMART" id="SM00382">
    <property type="entry name" value="AAA"/>
    <property type="match status" value="1"/>
</dbReference>
<reference evidence="6 7" key="1">
    <citation type="journal article" date="2015" name="Stand. Genomic Sci.">
        <title>Genomic Encyclopedia of Bacterial and Archaeal Type Strains, Phase III: the genomes of soil and plant-associated and newly described type strains.</title>
        <authorList>
            <person name="Whitman W.B."/>
            <person name="Woyke T."/>
            <person name="Klenk H.P."/>
            <person name="Zhou Y."/>
            <person name="Lilburn T.G."/>
            <person name="Beck B.J."/>
            <person name="De Vos P."/>
            <person name="Vandamme P."/>
            <person name="Eisen J.A."/>
            <person name="Garrity G."/>
            <person name="Hugenholtz P."/>
            <person name="Kyrpides N.C."/>
        </authorList>
    </citation>
    <scope>NUCLEOTIDE SEQUENCE [LARGE SCALE GENOMIC DNA]</scope>
    <source>
        <strain evidence="6 7">CECT 7306</strain>
    </source>
</reference>
<dbReference type="RefSeq" id="WP_123381243.1">
    <property type="nucleotide sequence ID" value="NZ_RJKN01000010.1"/>
</dbReference>
<dbReference type="GO" id="GO:0005524">
    <property type="term" value="F:ATP binding"/>
    <property type="evidence" value="ECO:0007669"/>
    <property type="project" value="UniProtKB-KW"/>
</dbReference>
<dbReference type="SUPFAM" id="SSF52540">
    <property type="entry name" value="P-loop containing nucleoside triphosphate hydrolases"/>
    <property type="match status" value="1"/>
</dbReference>
<keyword evidence="2" id="KW-0813">Transport</keyword>
<dbReference type="FunCoup" id="A0A3N1G915">
    <property type="interactions" value="33"/>
</dbReference>